<sequence length="422" mass="46450">MYFREQPPPGVEAPEKPWGLNNATAPMQGLDSGPFASCVFLGPLDRAMAKAKMVTNDHGWTGWHHEMEGSQSSRTWPEETESTAADAREFERLPGTTSYEDDQYGRDEGWSGGNASTKLSSYGGQNSTATLPERRPFNEFETGRLTDRLAFLMEKQGHQTMRDPDCPHILLIVAQSSWLPPFIMQNEIHHGTIYSRCIGGRIVQVDDYNRGTPQDSEDGCTSIKPYTSVIGICARLIGLSPRVVQRRAHSLEVDCRLLQLAEVGDEDNSSIDGFAPILADMIGILRTARQFASRALNEAQASPEAYHLMRCHILGCCCPTSVESGRMGEGELQSAEKSTKVANIIPEAGALWPRPAGGIQGLKVGVPNGISCQSTDICPMNRYPLGRRGWVLDQLVKTFDKTDTTMPQIEALYEAEDDDIIS</sequence>
<feature type="compositionally biased region" description="Polar residues" evidence="1">
    <location>
        <begin position="113"/>
        <end position="130"/>
    </location>
</feature>
<dbReference type="Proteomes" id="UP000591131">
    <property type="component" value="Unassembled WGS sequence"/>
</dbReference>
<organism evidence="2 3">
    <name type="scientific">Perkinsus chesapeaki</name>
    <name type="common">Clam parasite</name>
    <name type="synonym">Perkinsus andrewsi</name>
    <dbReference type="NCBI Taxonomy" id="330153"/>
    <lineage>
        <taxon>Eukaryota</taxon>
        <taxon>Sar</taxon>
        <taxon>Alveolata</taxon>
        <taxon>Perkinsozoa</taxon>
        <taxon>Perkinsea</taxon>
        <taxon>Perkinsida</taxon>
        <taxon>Perkinsidae</taxon>
        <taxon>Perkinsus</taxon>
    </lineage>
</organism>
<protein>
    <submittedName>
        <fullName evidence="2">Uncharacterized protein</fullName>
    </submittedName>
</protein>
<comment type="caution">
    <text evidence="2">The sequence shown here is derived from an EMBL/GenBank/DDBJ whole genome shotgun (WGS) entry which is preliminary data.</text>
</comment>
<feature type="region of interest" description="Disordered" evidence="1">
    <location>
        <begin position="94"/>
        <end position="132"/>
    </location>
</feature>
<gene>
    <name evidence="2" type="ORF">FOL47_000948</name>
</gene>
<dbReference type="OrthoDB" id="10514894at2759"/>
<dbReference type="AlphaFoldDB" id="A0A7J6MM91"/>
<feature type="region of interest" description="Disordered" evidence="1">
    <location>
        <begin position="1"/>
        <end position="20"/>
    </location>
</feature>
<evidence type="ECO:0000256" key="1">
    <source>
        <dbReference type="SAM" id="MobiDB-lite"/>
    </source>
</evidence>
<proteinExistence type="predicted"/>
<evidence type="ECO:0000313" key="2">
    <source>
        <dbReference type="EMBL" id="KAF4672081.1"/>
    </source>
</evidence>
<accession>A0A7J6MM91</accession>
<reference evidence="2 3" key="1">
    <citation type="submission" date="2020-04" db="EMBL/GenBank/DDBJ databases">
        <title>Perkinsus chesapeaki whole genome sequence.</title>
        <authorList>
            <person name="Bogema D.R."/>
        </authorList>
    </citation>
    <scope>NUCLEOTIDE SEQUENCE [LARGE SCALE GENOMIC DNA]</scope>
    <source>
        <strain evidence="2">ATCC PRA-425</strain>
    </source>
</reference>
<evidence type="ECO:0000313" key="3">
    <source>
        <dbReference type="Proteomes" id="UP000591131"/>
    </source>
</evidence>
<feature type="compositionally biased region" description="Pro residues" evidence="1">
    <location>
        <begin position="1"/>
        <end position="11"/>
    </location>
</feature>
<keyword evidence="3" id="KW-1185">Reference proteome</keyword>
<dbReference type="EMBL" id="JAAPAO010000120">
    <property type="protein sequence ID" value="KAF4672081.1"/>
    <property type="molecule type" value="Genomic_DNA"/>
</dbReference>
<name>A0A7J6MM91_PERCH</name>